<gene>
    <name evidence="3" type="ORF">EZV61_03490</name>
</gene>
<reference evidence="3 4" key="1">
    <citation type="submission" date="2019-02" db="EMBL/GenBank/DDBJ databases">
        <title>Corallincola luteus sp. nov., a marine bacterium isolated from surface sediment of Bohai Sea in China.</title>
        <authorList>
            <person name="Ren Q."/>
        </authorList>
    </citation>
    <scope>NUCLEOTIDE SEQUENCE [LARGE SCALE GENOMIC DNA]</scope>
    <source>
        <strain evidence="3 4">DASS28</strain>
    </source>
</reference>
<evidence type="ECO:0000313" key="4">
    <source>
        <dbReference type="Proteomes" id="UP000292554"/>
    </source>
</evidence>
<keyword evidence="1" id="KW-0732">Signal</keyword>
<sequence>MRLLTCIALLIPLSVLAHEPPVRVSEVVSVYDADTFRVSIHGWPAIVGESMPIRVLGVDAPEIRGKCQIEKDAAQAAKAFTKQMLEAGSVIELHDIERGKYFRLLARVTIDGEDLAQQLISNGYARPYDGGTRLGWCNTSGEAGN</sequence>
<name>A0ABY2APB3_9GAMM</name>
<feature type="domain" description="TNase-like" evidence="2">
    <location>
        <begin position="21"/>
        <end position="128"/>
    </location>
</feature>
<dbReference type="RefSeq" id="WP_131414343.1">
    <property type="nucleotide sequence ID" value="NZ_SJXE01000001.1"/>
</dbReference>
<accession>A0ABY2APB3</accession>
<evidence type="ECO:0000313" key="3">
    <source>
        <dbReference type="EMBL" id="TCI05040.1"/>
    </source>
</evidence>
<dbReference type="PROSITE" id="PS50830">
    <property type="entry name" value="TNASE_3"/>
    <property type="match status" value="1"/>
</dbReference>
<dbReference type="SUPFAM" id="SSF50199">
    <property type="entry name" value="Staphylococcal nuclease"/>
    <property type="match status" value="1"/>
</dbReference>
<proteinExistence type="predicted"/>
<keyword evidence="4" id="KW-1185">Reference proteome</keyword>
<dbReference type="EMBL" id="SJXE01000001">
    <property type="protein sequence ID" value="TCI05040.1"/>
    <property type="molecule type" value="Genomic_DNA"/>
</dbReference>
<comment type="caution">
    <text evidence="3">The sequence shown here is derived from an EMBL/GenBank/DDBJ whole genome shotgun (WGS) entry which is preliminary data.</text>
</comment>
<dbReference type="Pfam" id="PF00565">
    <property type="entry name" value="SNase"/>
    <property type="match status" value="1"/>
</dbReference>
<dbReference type="Proteomes" id="UP000292554">
    <property type="component" value="Unassembled WGS sequence"/>
</dbReference>
<dbReference type="InterPro" id="IPR035437">
    <property type="entry name" value="SNase_OB-fold_sf"/>
</dbReference>
<dbReference type="InterPro" id="IPR016071">
    <property type="entry name" value="Staphylococal_nuclease_OB-fold"/>
</dbReference>
<dbReference type="Gene3D" id="2.40.50.90">
    <property type="match status" value="1"/>
</dbReference>
<evidence type="ECO:0000259" key="2">
    <source>
        <dbReference type="PROSITE" id="PS50830"/>
    </source>
</evidence>
<feature type="chain" id="PRO_5046210025" evidence="1">
    <location>
        <begin position="18"/>
        <end position="145"/>
    </location>
</feature>
<organism evidence="3 4">
    <name type="scientific">Corallincola luteus</name>
    <dbReference type="NCBI Taxonomy" id="1775177"/>
    <lineage>
        <taxon>Bacteria</taxon>
        <taxon>Pseudomonadati</taxon>
        <taxon>Pseudomonadota</taxon>
        <taxon>Gammaproteobacteria</taxon>
        <taxon>Alteromonadales</taxon>
        <taxon>Psychromonadaceae</taxon>
        <taxon>Corallincola</taxon>
    </lineage>
</organism>
<feature type="signal peptide" evidence="1">
    <location>
        <begin position="1"/>
        <end position="17"/>
    </location>
</feature>
<dbReference type="SMART" id="SM00318">
    <property type="entry name" value="SNc"/>
    <property type="match status" value="1"/>
</dbReference>
<evidence type="ECO:0000256" key="1">
    <source>
        <dbReference type="SAM" id="SignalP"/>
    </source>
</evidence>
<protein>
    <submittedName>
        <fullName evidence="3">Thermonuclease family protein</fullName>
    </submittedName>
</protein>